<reference evidence="1" key="1">
    <citation type="submission" date="2014-09" db="EMBL/GenBank/DDBJ databases">
        <authorList>
            <person name="Magalhaes I.L.F."/>
            <person name="Oliveira U."/>
            <person name="Santos F.R."/>
            <person name="Vidigal T.H.D.A."/>
            <person name="Brescovit A.D."/>
            <person name="Santos A.J."/>
        </authorList>
    </citation>
    <scope>NUCLEOTIDE SEQUENCE</scope>
    <source>
        <tissue evidence="1">Shoot tissue taken approximately 20 cm above the soil surface</tissue>
    </source>
</reference>
<sequence>MAIFLSWSQGIPREELWLHFAPLILWRVMNSI</sequence>
<dbReference type="EMBL" id="GBRH01270856">
    <property type="protein sequence ID" value="JAD27039.1"/>
    <property type="molecule type" value="Transcribed_RNA"/>
</dbReference>
<organism evidence="1">
    <name type="scientific">Arundo donax</name>
    <name type="common">Giant reed</name>
    <name type="synonym">Donax arundinaceus</name>
    <dbReference type="NCBI Taxonomy" id="35708"/>
    <lineage>
        <taxon>Eukaryota</taxon>
        <taxon>Viridiplantae</taxon>
        <taxon>Streptophyta</taxon>
        <taxon>Embryophyta</taxon>
        <taxon>Tracheophyta</taxon>
        <taxon>Spermatophyta</taxon>
        <taxon>Magnoliopsida</taxon>
        <taxon>Liliopsida</taxon>
        <taxon>Poales</taxon>
        <taxon>Poaceae</taxon>
        <taxon>PACMAD clade</taxon>
        <taxon>Arundinoideae</taxon>
        <taxon>Arundineae</taxon>
        <taxon>Arundo</taxon>
    </lineage>
</organism>
<name>A0A0A8YK81_ARUDO</name>
<reference evidence="1" key="2">
    <citation type="journal article" date="2015" name="Data Brief">
        <title>Shoot transcriptome of the giant reed, Arundo donax.</title>
        <authorList>
            <person name="Barrero R.A."/>
            <person name="Guerrero F.D."/>
            <person name="Moolhuijzen P."/>
            <person name="Goolsby J.A."/>
            <person name="Tidwell J."/>
            <person name="Bellgard S.E."/>
            <person name="Bellgard M.I."/>
        </authorList>
    </citation>
    <scope>NUCLEOTIDE SEQUENCE</scope>
    <source>
        <tissue evidence="1">Shoot tissue taken approximately 20 cm above the soil surface</tissue>
    </source>
</reference>
<protein>
    <submittedName>
        <fullName evidence="1">Uncharacterized protein</fullName>
    </submittedName>
</protein>
<evidence type="ECO:0000313" key="1">
    <source>
        <dbReference type="EMBL" id="JAD27039.1"/>
    </source>
</evidence>
<accession>A0A0A8YK81</accession>
<proteinExistence type="predicted"/>
<dbReference type="AlphaFoldDB" id="A0A0A8YK81"/>